<dbReference type="PANTHER" id="PTHR46122:SF6">
    <property type="entry name" value="OS04G0619300 PROTEIN"/>
    <property type="match status" value="1"/>
</dbReference>
<evidence type="ECO:0000313" key="3">
    <source>
        <dbReference type="EMBL" id="EEF42408.1"/>
    </source>
</evidence>
<keyword evidence="4" id="KW-1185">Reference proteome</keyword>
<keyword evidence="1" id="KW-0880">Kelch repeat</keyword>
<organism evidence="3 4">
    <name type="scientific">Ricinus communis</name>
    <name type="common">Castor bean</name>
    <dbReference type="NCBI Taxonomy" id="3988"/>
    <lineage>
        <taxon>Eukaryota</taxon>
        <taxon>Viridiplantae</taxon>
        <taxon>Streptophyta</taxon>
        <taxon>Embryophyta</taxon>
        <taxon>Tracheophyta</taxon>
        <taxon>Spermatophyta</taxon>
        <taxon>Magnoliopsida</taxon>
        <taxon>eudicotyledons</taxon>
        <taxon>Gunneridae</taxon>
        <taxon>Pentapetalae</taxon>
        <taxon>rosids</taxon>
        <taxon>fabids</taxon>
        <taxon>Malpighiales</taxon>
        <taxon>Euphorbiaceae</taxon>
        <taxon>Acalyphoideae</taxon>
        <taxon>Acalypheae</taxon>
        <taxon>Ricinus</taxon>
    </lineage>
</organism>
<proteinExistence type="predicted"/>
<dbReference type="AlphaFoldDB" id="B9S265"/>
<dbReference type="InParanoid" id="B9S265"/>
<evidence type="ECO:0008006" key="5">
    <source>
        <dbReference type="Google" id="ProtNLM"/>
    </source>
</evidence>
<evidence type="ECO:0000256" key="1">
    <source>
        <dbReference type="ARBA" id="ARBA00022441"/>
    </source>
</evidence>
<sequence>MKTEGGLGIFHKNLQSLACVLLSRNVNPTNIEKGFLERQVLGFDLDPILLKELETAVMNRTGKKQNGQTSDDSLLPGLHDDTTLDILAWSSRSDYTNLAYVNRKFKALIGSGYLYKLRRRLGVIEDWFYLACILMPWKAFDPVRQRWMQLPRMSGDECFTYANKESLCRFAIWMYNLLSYDWSRCAAMNLPCCLFGSSIPGEIAIVAGESDKNGCILSGMLTQTECLSCGEEYKLETRIWRRIENMYSVSSVGHPAMRSPSPPLVAVVNNQLYSVDQATNMVKRYDKTNNTWSIVKRLLVRVDSSHGWGLAFKAYGSSLLVTGGHRGPEGEVIVIHSWDPQDIWMDQTGMVLAVKQRADAFVYNCAVMGC</sequence>
<protein>
    <recommendedName>
        <fullName evidence="5">F-box domain-containing protein</fullName>
    </recommendedName>
</protein>
<keyword evidence="2" id="KW-0677">Repeat</keyword>
<dbReference type="eggNOG" id="KOG1072">
    <property type="taxonomic scope" value="Eukaryota"/>
</dbReference>
<dbReference type="STRING" id="3988.B9S265"/>
<name>B9S265_RICCO</name>
<dbReference type="EMBL" id="EQ973846">
    <property type="protein sequence ID" value="EEF42408.1"/>
    <property type="molecule type" value="Genomic_DNA"/>
</dbReference>
<dbReference type="Proteomes" id="UP000008311">
    <property type="component" value="Unassembled WGS sequence"/>
</dbReference>
<evidence type="ECO:0000256" key="2">
    <source>
        <dbReference type="ARBA" id="ARBA00022737"/>
    </source>
</evidence>
<dbReference type="Gene3D" id="2.120.10.80">
    <property type="entry name" value="Kelch-type beta propeller"/>
    <property type="match status" value="1"/>
</dbReference>
<dbReference type="InterPro" id="IPR015915">
    <property type="entry name" value="Kelch-typ_b-propeller"/>
</dbReference>
<gene>
    <name evidence="3" type="ORF">RCOM_1328080</name>
</gene>
<reference evidence="4" key="1">
    <citation type="journal article" date="2010" name="Nat. Biotechnol.">
        <title>Draft genome sequence of the oilseed species Ricinus communis.</title>
        <authorList>
            <person name="Chan A.P."/>
            <person name="Crabtree J."/>
            <person name="Zhao Q."/>
            <person name="Lorenzi H."/>
            <person name="Orvis J."/>
            <person name="Puiu D."/>
            <person name="Melake-Berhan A."/>
            <person name="Jones K.M."/>
            <person name="Redman J."/>
            <person name="Chen G."/>
            <person name="Cahoon E.B."/>
            <person name="Gedil M."/>
            <person name="Stanke M."/>
            <person name="Haas B.J."/>
            <person name="Wortman J.R."/>
            <person name="Fraser-Liggett C.M."/>
            <person name="Ravel J."/>
            <person name="Rabinowicz P.D."/>
        </authorList>
    </citation>
    <scope>NUCLEOTIDE SEQUENCE [LARGE SCALE GENOMIC DNA]</scope>
    <source>
        <strain evidence="4">cv. Hale</strain>
    </source>
</reference>
<dbReference type="InterPro" id="IPR052439">
    <property type="entry name" value="F-box/Kelch-repeat"/>
</dbReference>
<dbReference type="SUPFAM" id="SSF117281">
    <property type="entry name" value="Kelch motif"/>
    <property type="match status" value="1"/>
</dbReference>
<dbReference type="GO" id="GO:0005634">
    <property type="term" value="C:nucleus"/>
    <property type="evidence" value="ECO:0000318"/>
    <property type="project" value="GO_Central"/>
</dbReference>
<evidence type="ECO:0000313" key="4">
    <source>
        <dbReference type="Proteomes" id="UP000008311"/>
    </source>
</evidence>
<accession>B9S265</accession>
<dbReference type="PANTHER" id="PTHR46122">
    <property type="entry name" value="GALACTOSE OXIDASE/KELCH REPEAT PROTEIN-RELATED"/>
    <property type="match status" value="1"/>
</dbReference>